<keyword evidence="2" id="KW-1185">Reference proteome</keyword>
<gene>
    <name evidence="1" type="ORF">CCH79_00004574</name>
</gene>
<dbReference type="EMBL" id="NHOQ01002481">
    <property type="protein sequence ID" value="PWA16266.1"/>
    <property type="molecule type" value="Genomic_DNA"/>
</dbReference>
<reference evidence="1 2" key="1">
    <citation type="journal article" date="2018" name="G3 (Bethesda)">
        <title>A High-Quality Reference Genome for the Invasive Mosquitofish Gambusia affinis Using a Chicago Library.</title>
        <authorList>
            <person name="Hoffberg S.L."/>
            <person name="Troendle N.J."/>
            <person name="Glenn T.C."/>
            <person name="Mahmud O."/>
            <person name="Louha S."/>
            <person name="Chalopin D."/>
            <person name="Bennetzen J.L."/>
            <person name="Mauricio R."/>
        </authorList>
    </citation>
    <scope>NUCLEOTIDE SEQUENCE [LARGE SCALE GENOMIC DNA]</scope>
    <source>
        <strain evidence="1">NE01/NJP1002.9</strain>
        <tissue evidence="1">Muscle</tissue>
    </source>
</reference>
<sequence length="182" mass="20105">MVSASGSRLLVTGVMMSNVHSRISLGRGEVLHIVRQAELIEAPRRVACLGMFVGVYQHAGGTQLFVDHRVGVKIVEGGQHMLHQQVHHDAFLLFSGAQRHGSFLFLPPLVLQHLFMKRPRRGLVVLTQEALDECVDYSFLCLYNYMAVPPVLSHFQASERGSAAATEMSSASPPALRYPTTR</sequence>
<dbReference type="AlphaFoldDB" id="A0A315UYI7"/>
<organism evidence="1 2">
    <name type="scientific">Gambusia affinis</name>
    <name type="common">Western mosquitofish</name>
    <name type="synonym">Heterandria affinis</name>
    <dbReference type="NCBI Taxonomy" id="33528"/>
    <lineage>
        <taxon>Eukaryota</taxon>
        <taxon>Metazoa</taxon>
        <taxon>Chordata</taxon>
        <taxon>Craniata</taxon>
        <taxon>Vertebrata</taxon>
        <taxon>Euteleostomi</taxon>
        <taxon>Actinopterygii</taxon>
        <taxon>Neopterygii</taxon>
        <taxon>Teleostei</taxon>
        <taxon>Neoteleostei</taxon>
        <taxon>Acanthomorphata</taxon>
        <taxon>Ovalentaria</taxon>
        <taxon>Atherinomorphae</taxon>
        <taxon>Cyprinodontiformes</taxon>
        <taxon>Poeciliidae</taxon>
        <taxon>Poeciliinae</taxon>
        <taxon>Gambusia</taxon>
    </lineage>
</organism>
<accession>A0A315UYI7</accession>
<comment type="caution">
    <text evidence="1">The sequence shown here is derived from an EMBL/GenBank/DDBJ whole genome shotgun (WGS) entry which is preliminary data.</text>
</comment>
<protein>
    <submittedName>
        <fullName evidence="1">Uncharacterized protein</fullName>
    </submittedName>
</protein>
<evidence type="ECO:0000313" key="1">
    <source>
        <dbReference type="EMBL" id="PWA16266.1"/>
    </source>
</evidence>
<name>A0A315UYI7_GAMAF</name>
<proteinExistence type="predicted"/>
<dbReference type="Proteomes" id="UP000250572">
    <property type="component" value="Unassembled WGS sequence"/>
</dbReference>
<evidence type="ECO:0000313" key="2">
    <source>
        <dbReference type="Proteomes" id="UP000250572"/>
    </source>
</evidence>